<comment type="caution">
    <text evidence="3">The sequence shown here is derived from an EMBL/GenBank/DDBJ whole genome shotgun (WGS) entry which is preliminary data.</text>
</comment>
<dbReference type="AlphaFoldDB" id="A0A7C9GTV4"/>
<dbReference type="RefSeq" id="WP_152576770.1">
    <property type="nucleotide sequence ID" value="NZ_JAATJI010000001.1"/>
</dbReference>
<dbReference type="Proteomes" id="UP000481327">
    <property type="component" value="Unassembled WGS sequence"/>
</dbReference>
<organism evidence="3 4">
    <name type="scientific">Sandarakinorhabdus fusca</name>
    <dbReference type="NCBI Taxonomy" id="1439888"/>
    <lineage>
        <taxon>Bacteria</taxon>
        <taxon>Pseudomonadati</taxon>
        <taxon>Pseudomonadota</taxon>
        <taxon>Alphaproteobacteria</taxon>
        <taxon>Sphingomonadales</taxon>
        <taxon>Sphingosinicellaceae</taxon>
        <taxon>Sandarakinorhabdus</taxon>
    </lineage>
</organism>
<keyword evidence="4" id="KW-1185">Reference proteome</keyword>
<dbReference type="InterPro" id="IPR018649">
    <property type="entry name" value="SHOCT"/>
</dbReference>
<evidence type="ECO:0000313" key="4">
    <source>
        <dbReference type="Proteomes" id="UP000481327"/>
    </source>
</evidence>
<feature type="region of interest" description="Disordered" evidence="1">
    <location>
        <begin position="34"/>
        <end position="56"/>
    </location>
</feature>
<proteinExistence type="predicted"/>
<protein>
    <submittedName>
        <fullName evidence="3">SHOCT domain-containing protein</fullName>
    </submittedName>
</protein>
<dbReference type="Pfam" id="PF09851">
    <property type="entry name" value="SHOCT"/>
    <property type="match status" value="1"/>
</dbReference>
<sequence length="92" mass="9141">MFGSRRGRPSLIGAAARTAGRTAVVVGTANAMTRPRGAPAAAEPGSTAPAAGAAAGLSDDSISRLKQIAELHAAGVLTDAEFAEQKSRLLNG</sequence>
<gene>
    <name evidence="3" type="ORF">F3168_03745</name>
</gene>
<dbReference type="OrthoDB" id="7206605at2"/>
<evidence type="ECO:0000259" key="2">
    <source>
        <dbReference type="Pfam" id="PF09851"/>
    </source>
</evidence>
<name>A0A7C9GTV4_9SPHN</name>
<feature type="domain" description="SHOCT" evidence="2">
    <location>
        <begin position="64"/>
        <end position="90"/>
    </location>
</feature>
<reference evidence="3 4" key="1">
    <citation type="submission" date="2019-09" db="EMBL/GenBank/DDBJ databases">
        <title>Polymorphobacter sp. isolated from a lake in China.</title>
        <authorList>
            <person name="Liu Z."/>
        </authorList>
    </citation>
    <scope>NUCLEOTIDE SEQUENCE [LARGE SCALE GENOMIC DNA]</scope>
    <source>
        <strain evidence="3 4">D40P</strain>
    </source>
</reference>
<evidence type="ECO:0000256" key="1">
    <source>
        <dbReference type="SAM" id="MobiDB-lite"/>
    </source>
</evidence>
<dbReference type="EMBL" id="WIOL01000001">
    <property type="protein sequence ID" value="MQT16369.1"/>
    <property type="molecule type" value="Genomic_DNA"/>
</dbReference>
<accession>A0A7C9GTV4</accession>
<evidence type="ECO:0000313" key="3">
    <source>
        <dbReference type="EMBL" id="MQT16369.1"/>
    </source>
</evidence>